<organism evidence="1 2">
    <name type="scientific">Microbacterium aurum</name>
    <dbReference type="NCBI Taxonomy" id="36805"/>
    <lineage>
        <taxon>Bacteria</taxon>
        <taxon>Bacillati</taxon>
        <taxon>Actinomycetota</taxon>
        <taxon>Actinomycetes</taxon>
        <taxon>Micrococcales</taxon>
        <taxon>Microbacteriaceae</taxon>
        <taxon>Microbacterium</taxon>
    </lineage>
</organism>
<dbReference type="InterPro" id="IPR045384">
    <property type="entry name" value="DUF6527"/>
</dbReference>
<keyword evidence="2" id="KW-1185">Reference proteome</keyword>
<dbReference type="STRING" id="36805.BOH66_01070"/>
<reference evidence="1 2" key="1">
    <citation type="submission" date="2016-12" db="EMBL/GenBank/DDBJ databases">
        <title>Complete genome sequence of Microbacterium aurum KACC 15219.</title>
        <authorList>
            <person name="Jung Y."/>
            <person name="Shin J.-H."/>
            <person name="Lee Y.-J."/>
            <person name="Yi H."/>
            <person name="Bahn Y.-S."/>
            <person name="Kim J.F."/>
            <person name="Lee D.-W."/>
        </authorList>
    </citation>
    <scope>NUCLEOTIDE SEQUENCE [LARGE SCALE GENOMIC DNA]</scope>
    <source>
        <strain evidence="1 2">KACC 15219</strain>
    </source>
</reference>
<gene>
    <name evidence="1" type="ORF">BOH66_01070</name>
</gene>
<protein>
    <submittedName>
        <fullName evidence="1">Uncharacterized protein</fullName>
    </submittedName>
</protein>
<evidence type="ECO:0000313" key="2">
    <source>
        <dbReference type="Proteomes" id="UP000187185"/>
    </source>
</evidence>
<accession>A0A1P8U4L1</accession>
<dbReference type="Pfam" id="PF20137">
    <property type="entry name" value="BubE"/>
    <property type="match status" value="1"/>
</dbReference>
<dbReference type="EMBL" id="CP018762">
    <property type="protein sequence ID" value="APZ33042.1"/>
    <property type="molecule type" value="Genomic_DNA"/>
</dbReference>
<dbReference type="KEGG" id="maur:BOH66_01070"/>
<sequence>MRTDSFRYLDVEFIPLTLEPRILYVTDTYRTSAHLCACGCGTKVFLPLSPVEWTVRHDPEGVTVRPSVGNWEFPCRSHYFITGGVVQWARSWDQDRVEYARRSDEQDLDAYFRGRKRRGLWRRFKAWFLGR</sequence>
<dbReference type="Proteomes" id="UP000187185">
    <property type="component" value="Chromosome"/>
</dbReference>
<evidence type="ECO:0000313" key="1">
    <source>
        <dbReference type="EMBL" id="APZ33042.1"/>
    </source>
</evidence>
<dbReference type="OrthoDB" id="3788717at2"/>
<dbReference type="AlphaFoldDB" id="A0A1P8U4L1"/>
<proteinExistence type="predicted"/>
<name>A0A1P8U4L1_9MICO</name>
<dbReference type="RefSeq" id="WP_076688491.1">
    <property type="nucleotide sequence ID" value="NZ_CP018762.1"/>
</dbReference>